<feature type="compositionally biased region" description="Pro residues" evidence="1">
    <location>
        <begin position="190"/>
        <end position="233"/>
    </location>
</feature>
<proteinExistence type="predicted"/>
<organism evidence="2 3">
    <name type="scientific">Paracidovorax anthurii</name>
    <dbReference type="NCBI Taxonomy" id="78229"/>
    <lineage>
        <taxon>Bacteria</taxon>
        <taxon>Pseudomonadati</taxon>
        <taxon>Pseudomonadota</taxon>
        <taxon>Betaproteobacteria</taxon>
        <taxon>Burkholderiales</taxon>
        <taxon>Comamonadaceae</taxon>
        <taxon>Paracidovorax</taxon>
    </lineage>
</organism>
<name>A0A328YPA0_9BURK</name>
<dbReference type="RefSeq" id="WP_146749407.1">
    <property type="nucleotide sequence ID" value="NZ_QLTA01000070.1"/>
</dbReference>
<feature type="compositionally biased region" description="Polar residues" evidence="1">
    <location>
        <begin position="18"/>
        <end position="31"/>
    </location>
</feature>
<evidence type="ECO:0000313" key="2">
    <source>
        <dbReference type="EMBL" id="RAR73972.1"/>
    </source>
</evidence>
<feature type="compositionally biased region" description="Low complexity" evidence="1">
    <location>
        <begin position="234"/>
        <end position="246"/>
    </location>
</feature>
<evidence type="ECO:0000313" key="3">
    <source>
        <dbReference type="Proteomes" id="UP000248856"/>
    </source>
</evidence>
<evidence type="ECO:0000256" key="1">
    <source>
        <dbReference type="SAM" id="MobiDB-lite"/>
    </source>
</evidence>
<feature type="region of interest" description="Disordered" evidence="1">
    <location>
        <begin position="344"/>
        <end position="369"/>
    </location>
</feature>
<gene>
    <name evidence="2" type="ORF">AX018_107010</name>
</gene>
<dbReference type="EMBL" id="QLTA01000070">
    <property type="protein sequence ID" value="RAR73972.1"/>
    <property type="molecule type" value="Genomic_DNA"/>
</dbReference>
<protein>
    <submittedName>
        <fullName evidence="2">Uncharacterized protein</fullName>
    </submittedName>
</protein>
<feature type="compositionally biased region" description="Low complexity" evidence="1">
    <location>
        <begin position="357"/>
        <end position="369"/>
    </location>
</feature>
<comment type="caution">
    <text evidence="2">The sequence shown here is derived from an EMBL/GenBank/DDBJ whole genome shotgun (WGS) entry which is preliminary data.</text>
</comment>
<accession>A0A328YPA0</accession>
<feature type="region of interest" description="Disordered" evidence="1">
    <location>
        <begin position="1"/>
        <end position="82"/>
    </location>
</feature>
<feature type="compositionally biased region" description="Basic and acidic residues" evidence="1">
    <location>
        <begin position="35"/>
        <end position="46"/>
    </location>
</feature>
<keyword evidence="3" id="KW-1185">Reference proteome</keyword>
<sequence length="369" mass="38716">MQRVSTRIPSHHAPGGPSANSPTPETPQGPQRASHRMDPGQADRLRRPAMPPPAGMHGTPSETIDRHSRLPPRFQSPAASGRVPAWQAFGTQTSAAPGRQSALNGAKLLAARHAAQLLAKKLLSNPDFTRQAAQQMKDVSAGLLKFVNTFPRLSPEFTAKIRTLSALFEKAGANFQRLSEQHTASQAPRPQRPPTAMPPAAAPTAPPAAAAPPPPQAAQTAAPPPAPDHPPQAPATEAASAARPTAPSHPPVDVMGMDPAEGRQKLADSFGGGKAAEEGMREIALELKKARGSSDHMAAFQEKYQDRLALPDDFSTAPAGIKRLYKLLGGDVMSKVSVVDPAYGKNTGIGSEDFNARRSSQSSQAAPAA</sequence>
<feature type="region of interest" description="Disordered" evidence="1">
    <location>
        <begin position="179"/>
        <end position="275"/>
    </location>
</feature>
<dbReference type="Proteomes" id="UP000248856">
    <property type="component" value="Unassembled WGS sequence"/>
</dbReference>
<dbReference type="AlphaFoldDB" id="A0A328YPA0"/>
<reference evidence="2 3" key="1">
    <citation type="submission" date="2018-06" db="EMBL/GenBank/DDBJ databases">
        <title>Genomic Encyclopedia of Archaeal and Bacterial Type Strains, Phase II (KMG-II): from individual species to whole genera.</title>
        <authorList>
            <person name="Goeker M."/>
        </authorList>
    </citation>
    <scope>NUCLEOTIDE SEQUENCE [LARGE SCALE GENOMIC DNA]</scope>
    <source>
        <strain evidence="2 3">CFPB 3232</strain>
    </source>
</reference>